<dbReference type="KEGG" id="pchm:VFPPC_16365"/>
<organism evidence="1 2">
    <name type="scientific">Pochonia chlamydosporia 170</name>
    <dbReference type="NCBI Taxonomy" id="1380566"/>
    <lineage>
        <taxon>Eukaryota</taxon>
        <taxon>Fungi</taxon>
        <taxon>Dikarya</taxon>
        <taxon>Ascomycota</taxon>
        <taxon>Pezizomycotina</taxon>
        <taxon>Sordariomycetes</taxon>
        <taxon>Hypocreomycetidae</taxon>
        <taxon>Hypocreales</taxon>
        <taxon>Clavicipitaceae</taxon>
        <taxon>Pochonia</taxon>
    </lineage>
</organism>
<gene>
    <name evidence="1" type="ORF">VFPPC_16365</name>
</gene>
<dbReference type="AlphaFoldDB" id="A0A179FB12"/>
<dbReference type="Proteomes" id="UP000078397">
    <property type="component" value="Unassembled WGS sequence"/>
</dbReference>
<accession>A0A179FB12</accession>
<reference evidence="1 2" key="1">
    <citation type="journal article" date="2016" name="PLoS Pathog.">
        <title>Biosynthesis of antibiotic leucinostatins in bio-control fungus Purpureocillium lilacinum and their inhibition on phytophthora revealed by genome mining.</title>
        <authorList>
            <person name="Wang G."/>
            <person name="Liu Z."/>
            <person name="Lin R."/>
            <person name="Li E."/>
            <person name="Mao Z."/>
            <person name="Ling J."/>
            <person name="Yang Y."/>
            <person name="Yin W.B."/>
            <person name="Xie B."/>
        </authorList>
    </citation>
    <scope>NUCLEOTIDE SEQUENCE [LARGE SCALE GENOMIC DNA]</scope>
    <source>
        <strain evidence="1">170</strain>
    </source>
</reference>
<evidence type="ECO:0000313" key="1">
    <source>
        <dbReference type="EMBL" id="OAQ62654.2"/>
    </source>
</evidence>
<dbReference type="GeneID" id="28858112"/>
<name>A0A179FB12_METCM</name>
<comment type="caution">
    <text evidence="1">The sequence shown here is derived from an EMBL/GenBank/DDBJ whole genome shotgun (WGS) entry which is preliminary data.</text>
</comment>
<keyword evidence="2" id="KW-1185">Reference proteome</keyword>
<dbReference type="RefSeq" id="XP_018140234.2">
    <property type="nucleotide sequence ID" value="XM_018294118.2"/>
</dbReference>
<dbReference type="EMBL" id="LSBJ02000006">
    <property type="protein sequence ID" value="OAQ62654.2"/>
    <property type="molecule type" value="Genomic_DNA"/>
</dbReference>
<sequence length="162" mass="18200">MHISCPLKPPHQGCKGCPMLETIGWRWPLFISRSILMKHRIRLTPLACASRDMGKISRCSFLPSNVVGLCLCNSFITPQALSQLSNRKVILCPHGGSLTQGMDRSGYDTRYGDHFVLEDHHGTSVTTRCRILRLSCRWVRDNQCTSPKVHSQEGARTRVVAL</sequence>
<protein>
    <submittedName>
        <fullName evidence="1">Uncharacterized protein</fullName>
    </submittedName>
</protein>
<evidence type="ECO:0000313" key="2">
    <source>
        <dbReference type="Proteomes" id="UP000078397"/>
    </source>
</evidence>
<proteinExistence type="predicted"/>